<organism evidence="3 4">
    <name type="scientific">Vigna angularis var. angularis</name>
    <dbReference type="NCBI Taxonomy" id="157739"/>
    <lineage>
        <taxon>Eukaryota</taxon>
        <taxon>Viridiplantae</taxon>
        <taxon>Streptophyta</taxon>
        <taxon>Embryophyta</taxon>
        <taxon>Tracheophyta</taxon>
        <taxon>Spermatophyta</taxon>
        <taxon>Magnoliopsida</taxon>
        <taxon>eudicotyledons</taxon>
        <taxon>Gunneridae</taxon>
        <taxon>Pentapetalae</taxon>
        <taxon>rosids</taxon>
        <taxon>fabids</taxon>
        <taxon>Fabales</taxon>
        <taxon>Fabaceae</taxon>
        <taxon>Papilionoideae</taxon>
        <taxon>50 kb inversion clade</taxon>
        <taxon>NPAAA clade</taxon>
        <taxon>indigoferoid/millettioid clade</taxon>
        <taxon>Phaseoleae</taxon>
        <taxon>Vigna</taxon>
    </lineage>
</organism>
<dbReference type="InterPro" id="IPR024752">
    <property type="entry name" value="Myb/SANT-like_dom"/>
</dbReference>
<feature type="domain" description="Myb/SANT-like" evidence="2">
    <location>
        <begin position="42"/>
        <end position="132"/>
    </location>
</feature>
<accession>A0A0S3S093</accession>
<proteinExistence type="predicted"/>
<dbReference type="EMBL" id="AP015037">
    <property type="protein sequence ID" value="BAT86274.1"/>
    <property type="molecule type" value="Genomic_DNA"/>
</dbReference>
<keyword evidence="1" id="KW-0812">Transmembrane</keyword>
<gene>
    <name evidence="3" type="primary">Vigan.04G391000</name>
    <name evidence="3" type="ORF">VIGAN_04391000</name>
</gene>
<evidence type="ECO:0000256" key="1">
    <source>
        <dbReference type="SAM" id="Phobius"/>
    </source>
</evidence>
<evidence type="ECO:0000313" key="4">
    <source>
        <dbReference type="Proteomes" id="UP000291084"/>
    </source>
</evidence>
<keyword evidence="1" id="KW-1133">Transmembrane helix</keyword>
<dbReference type="OrthoDB" id="1937145at2759"/>
<sequence>MYVHWLWLCLKYSSTLLVIQFILCYIVEMALGNDTERLRTIWSPEMDRYFIDLMLEQVSQGHEVEDHLFSKKAWNYMSSRFNAKFNFQFEKDVLKNRHKTLRNLYKSIKNLLGQPGFSWDEQRNMVIVDDQVDVNALTCGVKKSIPNFKDLCTIYGHVVEAKGDAAPEELSNSGKKEAFVPYVSKDIKADEDCGISTSDKATDDCEQRVSKETTTTSGTRTRTYWQPPMDRYFINLMLAQMQKGNQFDGVFSKQAWMEIISSFNEKFGFEYSLEILKNRHKTLRRQYNLIKSLLQLDGFAWDETRQMVIADDCVWQDYIKVHPDARQYMTRPLPYYKDLRVIYDPSFDEKEYPLPPDRHQNAIDFKIECPSTSNTAQPPITTNSNEEQFSGVIELHYIGQKQKCQLEKFSNSTSPKRLRNDEQGMAAALHEMAAVVSTVSAKKNDTSISIENVIEAVQALPDMDDDLVLDACDFLEDERKAKTFLALDAKLRKKWLIRKLRT</sequence>
<keyword evidence="1" id="KW-0472">Membrane</keyword>
<dbReference type="PANTHER" id="PTHR46929:SF33">
    <property type="entry name" value="L10-INTERACTING MYB DOMAIN-CONTAINING PROTEIN-LIKE ISOFORM X1"/>
    <property type="match status" value="1"/>
</dbReference>
<reference evidence="3 4" key="1">
    <citation type="journal article" date="2015" name="Sci. Rep.">
        <title>The power of single molecule real-time sequencing technology in the de novo assembly of a eukaryotic genome.</title>
        <authorList>
            <person name="Sakai H."/>
            <person name="Naito K."/>
            <person name="Ogiso-Tanaka E."/>
            <person name="Takahashi Y."/>
            <person name="Iseki K."/>
            <person name="Muto C."/>
            <person name="Satou K."/>
            <person name="Teruya K."/>
            <person name="Shiroma A."/>
            <person name="Shimoji M."/>
            <person name="Hirano T."/>
            <person name="Itoh T."/>
            <person name="Kaga A."/>
            <person name="Tomooka N."/>
        </authorList>
    </citation>
    <scope>NUCLEOTIDE SEQUENCE [LARGE SCALE GENOMIC DNA]</scope>
    <source>
        <strain evidence="4">cv. Shumari</strain>
    </source>
</reference>
<dbReference type="Pfam" id="PF12776">
    <property type="entry name" value="Myb_DNA-bind_3"/>
    <property type="match status" value="2"/>
</dbReference>
<protein>
    <recommendedName>
        <fullName evidence="2">Myb/SANT-like domain-containing protein</fullName>
    </recommendedName>
</protein>
<evidence type="ECO:0000313" key="3">
    <source>
        <dbReference type="EMBL" id="BAT86274.1"/>
    </source>
</evidence>
<keyword evidence="4" id="KW-1185">Reference proteome</keyword>
<dbReference type="Proteomes" id="UP000291084">
    <property type="component" value="Chromosome 4"/>
</dbReference>
<feature type="transmembrane region" description="Helical" evidence="1">
    <location>
        <begin position="12"/>
        <end position="31"/>
    </location>
</feature>
<evidence type="ECO:0000259" key="2">
    <source>
        <dbReference type="Pfam" id="PF12776"/>
    </source>
</evidence>
<feature type="domain" description="Myb/SANT-like" evidence="2">
    <location>
        <begin position="224"/>
        <end position="318"/>
    </location>
</feature>
<name>A0A0S3S093_PHAAN</name>
<dbReference type="AlphaFoldDB" id="A0A0S3S093"/>
<dbReference type="PANTHER" id="PTHR46929">
    <property type="entry name" value="EXPRESSED PROTEIN"/>
    <property type="match status" value="1"/>
</dbReference>